<reference evidence="2" key="1">
    <citation type="submission" date="2012-06" db="EMBL/GenBank/DDBJ databases">
        <title>Complete sequence of chromosome of Desulfomonile tiedjei DSM 6799.</title>
        <authorList>
            <person name="Lucas S."/>
            <person name="Copeland A."/>
            <person name="Lapidus A."/>
            <person name="Glavina del Rio T."/>
            <person name="Dalin E."/>
            <person name="Tice H."/>
            <person name="Bruce D."/>
            <person name="Goodwin L."/>
            <person name="Pitluck S."/>
            <person name="Peters L."/>
            <person name="Ovchinnikova G."/>
            <person name="Zeytun A."/>
            <person name="Lu M."/>
            <person name="Kyrpides N."/>
            <person name="Mavromatis K."/>
            <person name="Ivanova N."/>
            <person name="Brettin T."/>
            <person name="Detter J.C."/>
            <person name="Han C."/>
            <person name="Larimer F."/>
            <person name="Land M."/>
            <person name="Hauser L."/>
            <person name="Markowitz V."/>
            <person name="Cheng J.-F."/>
            <person name="Hugenholtz P."/>
            <person name="Woyke T."/>
            <person name="Wu D."/>
            <person name="Spring S."/>
            <person name="Schroeder M."/>
            <person name="Brambilla E."/>
            <person name="Klenk H.-P."/>
            <person name="Eisen J.A."/>
        </authorList>
    </citation>
    <scope>NUCLEOTIDE SEQUENCE [LARGE SCALE GENOMIC DNA]</scope>
    <source>
        <strain evidence="2">ATCC 49306 / DSM 6799 / DCB-1</strain>
    </source>
</reference>
<name>I4C0B8_DESTA</name>
<accession>I4C0B8</accession>
<proteinExistence type="predicted"/>
<gene>
    <name evidence="1" type="ordered locus">Desti_0267</name>
</gene>
<dbReference type="KEGG" id="dti:Desti_0267"/>
<dbReference type="HOGENOM" id="CLU_862576_0_0_7"/>
<dbReference type="EMBL" id="CP003360">
    <property type="protein sequence ID" value="AFM23009.1"/>
    <property type="molecule type" value="Genomic_DNA"/>
</dbReference>
<dbReference type="AlphaFoldDB" id="I4C0B8"/>
<sequence length="322" mass="35118">MDSLFGRSRFFVWVLPIVFCMLSASIVFGQTFGPPLFGMQPFSANRGCPPPSCGDVKEPSLAGNFYVGWMEDRRETSVYLDGTGGTLLGARNAEHLYPERGLWLGVSGSFGLNERVSVLGSGWYLFPSDNTGSETYNEGGARRAWKNQRQWWFVDGFLAYSPQTTFSLLAGGRFDYYTTKFKDASEPAGVASSPDDTADVISQGWIPLVGGQYAYTGPGNNLVIRAVGFPLLLGNVKYNETFNGATHLEGRGNWSRGYFFELFSQYAFSAGPGFVGVFGRWNATQGKAQAEIDAQPAAGSQDWEVVLTRSSWTLGGTVGVSF</sequence>
<dbReference type="Proteomes" id="UP000006055">
    <property type="component" value="Chromosome"/>
</dbReference>
<organism evidence="1 2">
    <name type="scientific">Desulfomonile tiedjei (strain ATCC 49306 / DSM 6799 / DCB-1)</name>
    <dbReference type="NCBI Taxonomy" id="706587"/>
    <lineage>
        <taxon>Bacteria</taxon>
        <taxon>Pseudomonadati</taxon>
        <taxon>Thermodesulfobacteriota</taxon>
        <taxon>Desulfomonilia</taxon>
        <taxon>Desulfomonilales</taxon>
        <taxon>Desulfomonilaceae</taxon>
        <taxon>Desulfomonile</taxon>
    </lineage>
</organism>
<dbReference type="RefSeq" id="WP_014808168.1">
    <property type="nucleotide sequence ID" value="NC_018025.1"/>
</dbReference>
<keyword evidence="2" id="KW-1185">Reference proteome</keyword>
<protein>
    <submittedName>
        <fullName evidence="1">Uncharacterized protein</fullName>
    </submittedName>
</protein>
<evidence type="ECO:0000313" key="2">
    <source>
        <dbReference type="Proteomes" id="UP000006055"/>
    </source>
</evidence>
<evidence type="ECO:0000313" key="1">
    <source>
        <dbReference type="EMBL" id="AFM23009.1"/>
    </source>
</evidence>